<organism evidence="1 2">
    <name type="scientific">Siminovitchia sediminis</name>
    <dbReference type="NCBI Taxonomy" id="1274353"/>
    <lineage>
        <taxon>Bacteria</taxon>
        <taxon>Bacillati</taxon>
        <taxon>Bacillota</taxon>
        <taxon>Bacilli</taxon>
        <taxon>Bacillales</taxon>
        <taxon>Bacillaceae</taxon>
        <taxon>Siminovitchia</taxon>
    </lineage>
</organism>
<dbReference type="EMBL" id="JBHUEO010000026">
    <property type="protein sequence ID" value="MFD1707167.1"/>
    <property type="molecule type" value="Genomic_DNA"/>
</dbReference>
<dbReference type="RefSeq" id="WP_380773879.1">
    <property type="nucleotide sequence ID" value="NZ_JBHUEO010000026.1"/>
</dbReference>
<protein>
    <submittedName>
        <fullName evidence="1">YppG family protein</fullName>
    </submittedName>
</protein>
<dbReference type="InterPro" id="IPR025555">
    <property type="entry name" value="YppG"/>
</dbReference>
<keyword evidence="2" id="KW-1185">Reference proteome</keyword>
<accession>A0ABW4KGW1</accession>
<dbReference type="Pfam" id="PF14179">
    <property type="entry name" value="YppG"/>
    <property type="match status" value="1"/>
</dbReference>
<evidence type="ECO:0000313" key="2">
    <source>
        <dbReference type="Proteomes" id="UP001597301"/>
    </source>
</evidence>
<sequence length="146" mass="15961">MYAANRSSGYFPPYSNLSATYYPASGMYPGNGYYPPFPPVSYSQQPYPGGKGGSHISNQLFHNPLQKEEDIESGYQYHGGFVHPYPLPGPLPKMQSSYMSQFLNSFKSQSGSLDLNKMMDTAGQMMNALTQVSNMAKGLGGLFKGS</sequence>
<evidence type="ECO:0000313" key="1">
    <source>
        <dbReference type="EMBL" id="MFD1707167.1"/>
    </source>
</evidence>
<dbReference type="Proteomes" id="UP001597301">
    <property type="component" value="Unassembled WGS sequence"/>
</dbReference>
<proteinExistence type="predicted"/>
<comment type="caution">
    <text evidence="1">The sequence shown here is derived from an EMBL/GenBank/DDBJ whole genome shotgun (WGS) entry which is preliminary data.</text>
</comment>
<name>A0ABW4KGW1_9BACI</name>
<reference evidence="2" key="1">
    <citation type="journal article" date="2019" name="Int. J. Syst. Evol. Microbiol.">
        <title>The Global Catalogue of Microorganisms (GCM) 10K type strain sequencing project: providing services to taxonomists for standard genome sequencing and annotation.</title>
        <authorList>
            <consortium name="The Broad Institute Genomics Platform"/>
            <consortium name="The Broad Institute Genome Sequencing Center for Infectious Disease"/>
            <person name="Wu L."/>
            <person name="Ma J."/>
        </authorList>
    </citation>
    <scope>NUCLEOTIDE SEQUENCE [LARGE SCALE GENOMIC DNA]</scope>
    <source>
        <strain evidence="2">CGMCC 1.12295</strain>
    </source>
</reference>
<gene>
    <name evidence="1" type="ORF">ACFSCZ_10525</name>
</gene>